<dbReference type="Pfam" id="PF01566">
    <property type="entry name" value="Nramp"/>
    <property type="match status" value="1"/>
</dbReference>
<evidence type="ECO:0000256" key="4">
    <source>
        <dbReference type="ARBA" id="ARBA00023136"/>
    </source>
</evidence>
<accession>A0A974VZI8</accession>
<dbReference type="InterPro" id="IPR001046">
    <property type="entry name" value="NRAMP_fam"/>
</dbReference>
<dbReference type="NCBIfam" id="NF037982">
    <property type="entry name" value="Nramp_1"/>
    <property type="match status" value="1"/>
</dbReference>
<keyword evidence="7" id="KW-1185">Reference proteome</keyword>
<proteinExistence type="predicted"/>
<feature type="transmembrane region" description="Helical" evidence="5">
    <location>
        <begin position="202"/>
        <end position="225"/>
    </location>
</feature>
<dbReference type="Proteomes" id="UP000662986">
    <property type="component" value="Plasmid unnamed1"/>
</dbReference>
<feature type="transmembrane region" description="Helical" evidence="5">
    <location>
        <begin position="162"/>
        <end position="182"/>
    </location>
</feature>
<keyword evidence="6" id="KW-0614">Plasmid</keyword>
<name>A0A974VZI8_9NOCA</name>
<evidence type="ECO:0000256" key="5">
    <source>
        <dbReference type="SAM" id="Phobius"/>
    </source>
</evidence>
<feature type="transmembrane region" description="Helical" evidence="5">
    <location>
        <begin position="343"/>
        <end position="364"/>
    </location>
</feature>
<sequence length="439" mass="46943">MEQTKQMARPAGRLPKWVSNVRQIGPGFVAAMTMLGAGELIDVTVAGANYGYALMWGFALVLLSKFFFMFMLTKYQLLNGKGLTIMQGFGKLGKVFPLAAGMGLLLGIFAYGAFYVPAAGTALVELVGFESPFAVFIGSVVTVALAAFMLRAKRAYAIFESVSRLVVLLLVGTFVYTAISQGPSLLALIKGLLFSVPSDKGMFGSLFVVVALIGVAGVTPAAIVYNYAIYEKGWRSPRHRATQVLDLLVAIVAIAIIDFSIWIVAAETVHGTGFSISDTDDLARLMQLAIGDVGPPLLWVAIFFASFTSIVGTVFLFSRAVVDALHNAFPSRYEGNVDLEKSPIIKWLTILGLLLPLLCATPWAPNMVVLAISAVTIPLVATPFMLIGLIRLTGSTRFLPAEFVRRWQSGLLVIMTVAALVSLVIAAHGLVGVVRTLAG</sequence>
<comment type="subcellular location">
    <subcellularLocation>
        <location evidence="1">Membrane</location>
        <topology evidence="1">Multi-pass membrane protein</topology>
    </subcellularLocation>
</comment>
<evidence type="ECO:0000313" key="7">
    <source>
        <dbReference type="Proteomes" id="UP000662986"/>
    </source>
</evidence>
<feature type="transmembrane region" description="Helical" evidence="5">
    <location>
        <begin position="297"/>
        <end position="322"/>
    </location>
</feature>
<keyword evidence="2 5" id="KW-0812">Transmembrane</keyword>
<protein>
    <submittedName>
        <fullName evidence="6">Nramp family divalent metal transporter</fullName>
    </submittedName>
</protein>
<dbReference type="RefSeq" id="WP_206004751.1">
    <property type="nucleotide sequence ID" value="NZ_CP070618.1"/>
</dbReference>
<feature type="transmembrane region" description="Helical" evidence="5">
    <location>
        <begin position="53"/>
        <end position="72"/>
    </location>
</feature>
<feature type="transmembrane region" description="Helical" evidence="5">
    <location>
        <begin position="133"/>
        <end position="150"/>
    </location>
</feature>
<feature type="transmembrane region" description="Helical" evidence="5">
    <location>
        <begin position="245"/>
        <end position="265"/>
    </location>
</feature>
<evidence type="ECO:0000256" key="3">
    <source>
        <dbReference type="ARBA" id="ARBA00022989"/>
    </source>
</evidence>
<feature type="transmembrane region" description="Helical" evidence="5">
    <location>
        <begin position="411"/>
        <end position="434"/>
    </location>
</feature>
<dbReference type="EMBL" id="CP070618">
    <property type="protein sequence ID" value="QSE87992.1"/>
    <property type="molecule type" value="Genomic_DNA"/>
</dbReference>
<gene>
    <name evidence="6" type="ORF">JWS13_04810</name>
</gene>
<evidence type="ECO:0000256" key="2">
    <source>
        <dbReference type="ARBA" id="ARBA00022692"/>
    </source>
</evidence>
<evidence type="ECO:0000256" key="1">
    <source>
        <dbReference type="ARBA" id="ARBA00004141"/>
    </source>
</evidence>
<keyword evidence="3 5" id="KW-1133">Transmembrane helix</keyword>
<feature type="transmembrane region" description="Helical" evidence="5">
    <location>
        <begin position="370"/>
        <end position="390"/>
    </location>
</feature>
<organism evidence="6 7">
    <name type="scientific">Rhodococcus pseudokoreensis</name>
    <dbReference type="NCBI Taxonomy" id="2811421"/>
    <lineage>
        <taxon>Bacteria</taxon>
        <taxon>Bacillati</taxon>
        <taxon>Actinomycetota</taxon>
        <taxon>Actinomycetes</taxon>
        <taxon>Mycobacteriales</taxon>
        <taxon>Nocardiaceae</taxon>
        <taxon>Rhodococcus</taxon>
    </lineage>
</organism>
<feature type="transmembrane region" description="Helical" evidence="5">
    <location>
        <begin position="92"/>
        <end position="113"/>
    </location>
</feature>
<keyword evidence="4 5" id="KW-0472">Membrane</keyword>
<evidence type="ECO:0000313" key="6">
    <source>
        <dbReference type="EMBL" id="QSE87992.1"/>
    </source>
</evidence>
<feature type="transmembrane region" description="Helical" evidence="5">
    <location>
        <begin position="21"/>
        <end position="41"/>
    </location>
</feature>
<reference evidence="6 7" key="1">
    <citation type="journal article" date="2021" name="Microbiol. Resour. Announc.">
        <title>Complete Genome Sequences of Two Rhodococcus sp. Strains with Large and Linear Chromosomes, Isolated from Apple Rhizosphere.</title>
        <authorList>
            <person name="Benning S."/>
            <person name="Brugnone N."/>
            <person name="Siani R."/>
            <person name="Kublik S."/>
            <person name="Schloter M."/>
            <person name="Rad V."/>
        </authorList>
    </citation>
    <scope>NUCLEOTIDE SEQUENCE [LARGE SCALE GENOMIC DNA]</scope>
    <source>
        <strain evidence="6 7">R79</strain>
    </source>
</reference>
<reference evidence="6 7" key="2">
    <citation type="journal article" date="2022" name="Arch. Microbiol.">
        <title>Rhodococcus pseudokoreensis sp. nov. isolated from the rhizosphere of young M26 apple rootstocks.</title>
        <authorList>
            <person name="Kampfer P."/>
            <person name="Glaeser S.P."/>
            <person name="Blom J."/>
            <person name="Wolf J."/>
            <person name="Benning S."/>
            <person name="Schloter M."/>
            <person name="Neumann-Schaal M."/>
        </authorList>
    </citation>
    <scope>NUCLEOTIDE SEQUENCE [LARGE SCALE GENOMIC DNA]</scope>
    <source>
        <strain evidence="6 7">R79</strain>
    </source>
</reference>
<geneLocation type="plasmid" evidence="6 7">
    <name>unnamed1</name>
</geneLocation>